<evidence type="ECO:0000256" key="3">
    <source>
        <dbReference type="ARBA" id="ARBA00035306"/>
    </source>
</evidence>
<feature type="compositionally biased region" description="Polar residues" evidence="7">
    <location>
        <begin position="1096"/>
        <end position="1114"/>
    </location>
</feature>
<feature type="compositionally biased region" description="Basic and acidic residues" evidence="7">
    <location>
        <begin position="848"/>
        <end position="860"/>
    </location>
</feature>
<dbReference type="EC" id="3.2.2.-" evidence="6"/>
<feature type="region of interest" description="Disordered" evidence="7">
    <location>
        <begin position="678"/>
        <end position="759"/>
    </location>
</feature>
<accession>A0A364MW22</accession>
<organism evidence="9 10">
    <name type="scientific">Stemphylium lycopersici</name>
    <name type="common">Tomato gray leaf spot disease fungus</name>
    <name type="synonym">Thyrospora lycopersici</name>
    <dbReference type="NCBI Taxonomy" id="183478"/>
    <lineage>
        <taxon>Eukaryota</taxon>
        <taxon>Fungi</taxon>
        <taxon>Dikarya</taxon>
        <taxon>Ascomycota</taxon>
        <taxon>Pezizomycotina</taxon>
        <taxon>Dothideomycetes</taxon>
        <taxon>Pleosporomycetidae</taxon>
        <taxon>Pleosporales</taxon>
        <taxon>Pleosporineae</taxon>
        <taxon>Pleosporaceae</taxon>
        <taxon>Stemphylium</taxon>
    </lineage>
</organism>
<comment type="function">
    <text evidence="6">Catalyzes the hydrolysis of queuosine 5'-phosphate, releasing the nucleobase queuine (q). Is required for salvage of queuine from exogenous queuosine (Q) that is imported and then converted to queuosine 5'-phosphate intracellularly.</text>
</comment>
<dbReference type="InterPro" id="IPR019438">
    <property type="entry name" value="Q_salvage"/>
</dbReference>
<sequence>MSDDDVDHELLDLMRKHWGGGAKHEGPPETKVLENAQFIYDNSMDVALDMRSTKVAAQLVLKEMEKREYSTKTWSEHELHPKSKDENTVNFIFTMDLLNFSFWSEKSDEERFAVVYKGKRWTGYWSLVAILQRALEQDIPITSPDFWVDEERCSDEVLRTVFSSGTDEEIPLLEQRIRCLREAGQILEEAFDSSVVTLIEDANNSAAALVNLLAEKFNCFRDEGRFENKKVRFLKRAQIFVADLWAAFDGEGYGEFNDIDKITIFADYRIPQMLHSLGIMWYCPPLENRIRRQEMIDSGHTWEMQLRGCSIWAAELLHREIKKLKPDVKINAILLDFFLYDLAKEKEKAEAEVIPHHRTRSIWWFVLVKFPQQRKPAQGPKMAKKGKWSRPLRQMRHHLTAKIFGQPGPFGWHLKRILSQKQFRVGLSGRNKEQNPIERISIPNFFDRKDQVHLALAAQQLQWYASPPIIYHDLLLAAAKVGRVEDRIKYTFRDKMTCIEALKITSSVTPLYFKGVVQKVDKNNRLALLGDRALSLALCDIWFHTGNSTGEYGIMFQTTETRAALYAKAHELGIHKEVLLYENPTPTNDQVAETFEAIIGAIYLDCGNNIDVIKRVIAGIDLDTHRFLTAQVESQNLQEQKELLALRAAEQGVRRREATAALARQTLELRNQTKKTGSLIKDKLQETTTTSPVKTRPTTANYLNATSSRTTPADATLTEVTLTSATPGKQQDLPKSPVGDKSNAKDTPEPDKPAKHPTSTVEVGLKIVENPRDDDLDTVAILKGDWKPADMKSWTKIASGVKKHAWIVAIDQTKSLKRKGRPADIRALYNAKLRKELNLAARRVQREERRAEERAAHEAGAKQGSDTQVKVPKAKVIEEEKPLNDTATSSQPDQELPEVSGNSQKPQKGPPVNSTSPTTPPGNTEAAKAAPSLTQDTADLPGKQEPTSSSKSSRRKSKKDKQEHPRTVEELERDILESRVDAWRITETVQKVKSFSSGTRHVFQRVEETTEDAIPSSQKPSSEVLLKEEFQPKSRSQKELRDTENQAESVDKPEIYDSEGNRMLAPNTQGKDDKDITNSGEAYRTQYEAAPEIKPDSSSQPETKSNEKAATSSPEARVESKLEQKAEAKSWYTRYF</sequence>
<dbReference type="EMBL" id="QGDH01000152">
    <property type="protein sequence ID" value="RAR04591.1"/>
    <property type="molecule type" value="Genomic_DNA"/>
</dbReference>
<evidence type="ECO:0000313" key="10">
    <source>
        <dbReference type="Proteomes" id="UP000249619"/>
    </source>
</evidence>
<dbReference type="SUPFAM" id="SSF69065">
    <property type="entry name" value="RNase III domain-like"/>
    <property type="match status" value="1"/>
</dbReference>
<dbReference type="Pfam" id="PF10343">
    <property type="entry name" value="Q_salvage"/>
    <property type="match status" value="1"/>
</dbReference>
<keyword evidence="10" id="KW-1185">Reference proteome</keyword>
<feature type="domain" description="RNase III" evidence="8">
    <location>
        <begin position="481"/>
        <end position="607"/>
    </location>
</feature>
<evidence type="ECO:0000256" key="5">
    <source>
        <dbReference type="ARBA" id="ARBA00048204"/>
    </source>
</evidence>
<dbReference type="PANTHER" id="PTHR21314:SF0">
    <property type="entry name" value="QUEUOSINE 5'-PHOSPHATE N-GLYCOSYLASE_HYDROLASE"/>
    <property type="match status" value="1"/>
</dbReference>
<evidence type="ECO:0000256" key="6">
    <source>
        <dbReference type="RuleBase" id="RU365002"/>
    </source>
</evidence>
<evidence type="ECO:0000256" key="1">
    <source>
        <dbReference type="ARBA" id="ARBA00022801"/>
    </source>
</evidence>
<feature type="compositionally biased region" description="Basic and acidic residues" evidence="7">
    <location>
        <begin position="960"/>
        <end position="982"/>
    </location>
</feature>
<dbReference type="InterPro" id="IPR000999">
    <property type="entry name" value="RNase_III_dom"/>
</dbReference>
<dbReference type="CDD" id="cd00593">
    <property type="entry name" value="RIBOc"/>
    <property type="match status" value="1"/>
</dbReference>
<dbReference type="SMART" id="SM00535">
    <property type="entry name" value="RIBOc"/>
    <property type="match status" value="1"/>
</dbReference>
<gene>
    <name evidence="9" type="ORF">DDE83_007782</name>
</gene>
<dbReference type="AlphaFoldDB" id="A0A364MW22"/>
<dbReference type="STRING" id="183478.A0A364MW22"/>
<keyword evidence="1 6" id="KW-0378">Hydrolase</keyword>
<evidence type="ECO:0000259" key="8">
    <source>
        <dbReference type="PROSITE" id="PS50142"/>
    </source>
</evidence>
<comment type="caution">
    <text evidence="9">The sequence shown here is derived from an EMBL/GenBank/DDBJ whole genome shotgun (WGS) entry which is preliminary data.</text>
</comment>
<feature type="compositionally biased region" description="Low complexity" evidence="7">
    <location>
        <begin position="910"/>
        <end position="924"/>
    </location>
</feature>
<name>A0A364MW22_STELY</name>
<evidence type="ECO:0000256" key="7">
    <source>
        <dbReference type="SAM" id="MobiDB-lite"/>
    </source>
</evidence>
<dbReference type="GO" id="GO:0004525">
    <property type="term" value="F:ribonuclease III activity"/>
    <property type="evidence" value="ECO:0007669"/>
    <property type="project" value="InterPro"/>
</dbReference>
<feature type="compositionally biased region" description="Basic and acidic residues" evidence="7">
    <location>
        <begin position="1116"/>
        <end position="1128"/>
    </location>
</feature>
<dbReference type="PANTHER" id="PTHR21314">
    <property type="entry name" value="QUEUOSINE 5'-PHOSPHATE N-GLYCOSYLASE_HYDROLASE-RELATED"/>
    <property type="match status" value="1"/>
</dbReference>
<feature type="region of interest" description="Disordered" evidence="7">
    <location>
        <begin position="848"/>
        <end position="982"/>
    </location>
</feature>
<reference evidence="10" key="1">
    <citation type="submission" date="2018-05" db="EMBL/GenBank/DDBJ databases">
        <title>Draft genome sequence of Stemphylium lycopersici strain CIDEFI 213.</title>
        <authorList>
            <person name="Medina R."/>
            <person name="Franco M.E.E."/>
            <person name="Lucentini C.G."/>
            <person name="Saparrat M.C.N."/>
            <person name="Balatti P.A."/>
        </authorList>
    </citation>
    <scope>NUCLEOTIDE SEQUENCE [LARGE SCALE GENOMIC DNA]</scope>
    <source>
        <strain evidence="10">CIDEFI 213</strain>
    </source>
</reference>
<feature type="compositionally biased region" description="Low complexity" evidence="7">
    <location>
        <begin position="687"/>
        <end position="699"/>
    </location>
</feature>
<feature type="compositionally biased region" description="Polar residues" evidence="7">
    <location>
        <begin position="700"/>
        <end position="729"/>
    </location>
</feature>
<dbReference type="Proteomes" id="UP000249619">
    <property type="component" value="Unassembled WGS sequence"/>
</dbReference>
<dbReference type="Pfam" id="PF00636">
    <property type="entry name" value="Ribonuclease_3"/>
    <property type="match status" value="1"/>
</dbReference>
<dbReference type="InterPro" id="IPR036389">
    <property type="entry name" value="RNase_III_sf"/>
</dbReference>
<feature type="compositionally biased region" description="Basic and acidic residues" evidence="7">
    <location>
        <begin position="1025"/>
        <end position="1055"/>
    </location>
</feature>
<comment type="catalytic activity">
    <reaction evidence="5 6">
        <text>queuosine 5'-phosphate + H2O = queuine + D-ribose 5-phosphate</text>
        <dbReference type="Rhea" id="RHEA:75387"/>
        <dbReference type="ChEBI" id="CHEBI:15377"/>
        <dbReference type="ChEBI" id="CHEBI:17433"/>
        <dbReference type="ChEBI" id="CHEBI:78346"/>
        <dbReference type="ChEBI" id="CHEBI:194371"/>
    </reaction>
    <physiologicalReaction direction="left-to-right" evidence="5 6">
        <dbReference type="Rhea" id="RHEA:75388"/>
    </physiologicalReaction>
</comment>
<dbReference type="PROSITE" id="PS50142">
    <property type="entry name" value="RNASE_3_2"/>
    <property type="match status" value="1"/>
</dbReference>
<evidence type="ECO:0000256" key="4">
    <source>
        <dbReference type="ARBA" id="ARBA00035393"/>
    </source>
</evidence>
<dbReference type="Gene3D" id="1.10.1520.10">
    <property type="entry name" value="Ribonuclease III domain"/>
    <property type="match status" value="1"/>
</dbReference>
<protein>
    <recommendedName>
        <fullName evidence="3 6">Queuosine 5'-phosphate N-glycosylase/hydrolase</fullName>
        <ecNumber evidence="6">3.2.2.-</ecNumber>
    </recommendedName>
    <alternativeName>
        <fullName evidence="4 6">Queuosine-nucleotide N-glycosylase/hydrolase</fullName>
    </alternativeName>
</protein>
<evidence type="ECO:0000313" key="9">
    <source>
        <dbReference type="EMBL" id="RAR04591.1"/>
    </source>
</evidence>
<evidence type="ECO:0000256" key="2">
    <source>
        <dbReference type="ARBA" id="ARBA00035119"/>
    </source>
</evidence>
<proteinExistence type="inferred from homology"/>
<dbReference type="GO" id="GO:0006400">
    <property type="term" value="P:tRNA modification"/>
    <property type="evidence" value="ECO:0007669"/>
    <property type="project" value="TreeGrafter"/>
</dbReference>
<comment type="similarity">
    <text evidence="2 6">Belongs to the QNG1 protein family.</text>
</comment>
<feature type="region of interest" description="Disordered" evidence="7">
    <location>
        <begin position="1006"/>
        <end position="1136"/>
    </location>
</feature>
<feature type="compositionally biased region" description="Basic and acidic residues" evidence="7">
    <location>
        <begin position="742"/>
        <end position="754"/>
    </location>
</feature>